<gene>
    <name evidence="2" type="ORF">BWQ96_03373</name>
</gene>
<dbReference type="Pfam" id="PF19834">
    <property type="entry name" value="DUF6314"/>
    <property type="match status" value="1"/>
</dbReference>
<organism evidence="2 3">
    <name type="scientific">Gracilariopsis chorda</name>
    <dbReference type="NCBI Taxonomy" id="448386"/>
    <lineage>
        <taxon>Eukaryota</taxon>
        <taxon>Rhodophyta</taxon>
        <taxon>Florideophyceae</taxon>
        <taxon>Rhodymeniophycidae</taxon>
        <taxon>Gracilariales</taxon>
        <taxon>Gracilariaceae</taxon>
        <taxon>Gracilariopsis</taxon>
    </lineage>
</organism>
<dbReference type="OrthoDB" id="66881at2759"/>
<sequence length="135" mass="15395">MNGRVFDVCGAASFSSTGEAEHLYAESGTMIERKTGYEPTMKDLSVSKRYWYRYDDQRDEIGIYFDDRDGSKDRLFHTMKVRAGGQGKETVGSGSHRCGSDVYHVEYVFGEPLSIEYRVSGPNKEYTSRTNFTRI</sequence>
<dbReference type="InterPro" id="IPR045632">
    <property type="entry name" value="DUF6314"/>
</dbReference>
<keyword evidence="3" id="KW-1185">Reference proteome</keyword>
<protein>
    <recommendedName>
        <fullName evidence="1">DUF6314 domain-containing protein</fullName>
    </recommendedName>
</protein>
<accession>A0A2V3IXF8</accession>
<evidence type="ECO:0000313" key="2">
    <source>
        <dbReference type="EMBL" id="PXF46844.1"/>
    </source>
</evidence>
<dbReference type="AlphaFoldDB" id="A0A2V3IXF8"/>
<name>A0A2V3IXF8_9FLOR</name>
<feature type="domain" description="DUF6314" evidence="1">
    <location>
        <begin position="3"/>
        <end position="134"/>
    </location>
</feature>
<evidence type="ECO:0000259" key="1">
    <source>
        <dbReference type="Pfam" id="PF19834"/>
    </source>
</evidence>
<dbReference type="EMBL" id="NBIV01000032">
    <property type="protein sequence ID" value="PXF46844.1"/>
    <property type="molecule type" value="Genomic_DNA"/>
</dbReference>
<dbReference type="Proteomes" id="UP000247409">
    <property type="component" value="Unassembled WGS sequence"/>
</dbReference>
<comment type="caution">
    <text evidence="2">The sequence shown here is derived from an EMBL/GenBank/DDBJ whole genome shotgun (WGS) entry which is preliminary data.</text>
</comment>
<evidence type="ECO:0000313" key="3">
    <source>
        <dbReference type="Proteomes" id="UP000247409"/>
    </source>
</evidence>
<reference evidence="2 3" key="1">
    <citation type="journal article" date="2018" name="Mol. Biol. Evol.">
        <title>Analysis of the draft genome of the red seaweed Gracilariopsis chorda provides insights into genome size evolution in Rhodophyta.</title>
        <authorList>
            <person name="Lee J."/>
            <person name="Yang E.C."/>
            <person name="Graf L."/>
            <person name="Yang J.H."/>
            <person name="Qiu H."/>
            <person name="Zel Zion U."/>
            <person name="Chan C.X."/>
            <person name="Stephens T.G."/>
            <person name="Weber A.P.M."/>
            <person name="Boo G.H."/>
            <person name="Boo S.M."/>
            <person name="Kim K.M."/>
            <person name="Shin Y."/>
            <person name="Jung M."/>
            <person name="Lee S.J."/>
            <person name="Yim H.S."/>
            <person name="Lee J.H."/>
            <person name="Bhattacharya D."/>
            <person name="Yoon H.S."/>
        </authorList>
    </citation>
    <scope>NUCLEOTIDE SEQUENCE [LARGE SCALE GENOMIC DNA]</scope>
    <source>
        <strain evidence="2 3">SKKU-2015</strain>
        <tissue evidence="2">Whole body</tissue>
    </source>
</reference>
<proteinExistence type="predicted"/>